<dbReference type="Pfam" id="PF07238">
    <property type="entry name" value="PilZ"/>
    <property type="match status" value="1"/>
</dbReference>
<evidence type="ECO:0000313" key="2">
    <source>
        <dbReference type="EMBL" id="SHE95481.1"/>
    </source>
</evidence>
<proteinExistence type="predicted"/>
<dbReference type="EMBL" id="FQUK01000022">
    <property type="protein sequence ID" value="SHE95481.1"/>
    <property type="molecule type" value="Genomic_DNA"/>
</dbReference>
<dbReference type="OrthoDB" id="5625505at2"/>
<organism evidence="2 3">
    <name type="scientific">Thermomonas hydrothermalis</name>
    <dbReference type="NCBI Taxonomy" id="213588"/>
    <lineage>
        <taxon>Bacteria</taxon>
        <taxon>Pseudomonadati</taxon>
        <taxon>Pseudomonadota</taxon>
        <taxon>Gammaproteobacteria</taxon>
        <taxon>Lysobacterales</taxon>
        <taxon>Lysobacteraceae</taxon>
        <taxon>Thermomonas</taxon>
    </lineage>
</organism>
<evidence type="ECO:0000313" key="3">
    <source>
        <dbReference type="Proteomes" id="UP000242857"/>
    </source>
</evidence>
<protein>
    <submittedName>
        <fullName evidence="2">PilZ domain-containing protein</fullName>
    </submittedName>
</protein>
<feature type="domain" description="PilZ" evidence="1">
    <location>
        <begin position="5"/>
        <end position="108"/>
    </location>
</feature>
<sequence length="113" mass="12576">MAIESRRQVRRTVPGMVDVYDTIREESLGHLGNVSVGGMLLIARHRLPDDALFQLRFQLPDGLPGAPPLEVGAHVLWQDRAGAPGQFCVGMRFLGLAPEAVQRLRLWTEQPDH</sequence>
<dbReference type="Proteomes" id="UP000242857">
    <property type="component" value="Unassembled WGS sequence"/>
</dbReference>
<dbReference type="RefSeq" id="WP_072755978.1">
    <property type="nucleotide sequence ID" value="NZ_FQUK01000022.1"/>
</dbReference>
<gene>
    <name evidence="2" type="ORF">SAMN02745204_01485</name>
</gene>
<dbReference type="STRING" id="213588.SAMN02745204_01485"/>
<accession>A0A1M4XPX8</accession>
<name>A0A1M4XPX8_9GAMM</name>
<evidence type="ECO:0000259" key="1">
    <source>
        <dbReference type="Pfam" id="PF07238"/>
    </source>
</evidence>
<dbReference type="InterPro" id="IPR009875">
    <property type="entry name" value="PilZ_domain"/>
</dbReference>
<reference evidence="3" key="1">
    <citation type="submission" date="2016-11" db="EMBL/GenBank/DDBJ databases">
        <authorList>
            <person name="Varghese N."/>
            <person name="Submissions S."/>
        </authorList>
    </citation>
    <scope>NUCLEOTIDE SEQUENCE [LARGE SCALE GENOMIC DNA]</scope>
    <source>
        <strain evidence="3">DSM 14834</strain>
    </source>
</reference>
<keyword evidence="3" id="KW-1185">Reference proteome</keyword>
<dbReference type="AlphaFoldDB" id="A0A1M4XPX8"/>
<dbReference type="Gene3D" id="2.40.10.220">
    <property type="entry name" value="predicted glycosyltransferase like domains"/>
    <property type="match status" value="1"/>
</dbReference>
<dbReference type="GO" id="GO:0035438">
    <property type="term" value="F:cyclic-di-GMP binding"/>
    <property type="evidence" value="ECO:0007669"/>
    <property type="project" value="InterPro"/>
</dbReference>